<dbReference type="PANTHER" id="PTHR36220:SF1">
    <property type="entry name" value="GAMMA TUBULIN COMPLEX COMPONENT C-TERMINAL DOMAIN-CONTAINING PROTEIN"/>
    <property type="match status" value="1"/>
</dbReference>
<dbReference type="PANTHER" id="PTHR36220">
    <property type="entry name" value="UNNAMED PRODUCT"/>
    <property type="match status" value="1"/>
</dbReference>
<evidence type="ECO:0000256" key="1">
    <source>
        <dbReference type="ARBA" id="ARBA00022729"/>
    </source>
</evidence>
<sequence>MSPAGPTEKGNLEDLDASAGTNLVHDVESQLEVFQALQNSSNNNEVMERTTGATDLTEIVNNADEDTPILWHEGIEPSQAICQAADDNHLLVPASEPNLDVEDETKPKTSSGIETLVTPDDYSPPTPSIVHDSPKIQKLSQTEGTNGVNFDQSACPPVPSVSLHLPPPAKEAENYLNRDQACSSHEVDINYGRISFAPINQGIPLVPSSSNDARSQSLPNEYIHDDDEKEDVIVIPEAFLVETDAPDDASLSDDVVIGTPLELSPHHSWHEERRTKLMFAAVCFIVVVFSIALGISLPSLSNADDGSMEKVIYNTVVVVKTSPPSLSVSPSWTPTLTPSPSDVPSGIPTASFSFSPSMKPSVSPAPSSSIHPSLFPSLIPSVSTHPSSLPTLTSPPSAQKVALFDVDCNDYCWPMVAFRGDTAVVTRDEIDIHFFLFANSTNPSASFELVTKIDIDYPASSSAIDGNTAVIGSTNGNGKNGSSAYVYERDQDGIWYLKDILKPRDFRKGEEGQANYISNGTLFGRSVAIDGDVIIVGADDDGEVGEGSAYIFRRNNTTWIEEEKLTAPRLAEGYGYSVSIKGNVAVVSDVAYGNDQEGAVFIYQYESLHNSWNKSVTTLLNENCSFFFGSYVRLTYNDGLFVGCESNNATHYYVKQINASGENEYILRQKIRYDNYLYSIDVDGDIMVTSEARKSIAGRIHFLVRKDHIWEQFNEVDEPNFDSSFGSSVALSGNLTLVATGKNVYLL</sequence>
<evidence type="ECO:0000313" key="5">
    <source>
        <dbReference type="Proteomes" id="UP001516023"/>
    </source>
</evidence>
<accession>A0ABD3QBA7</accession>
<dbReference type="Pfam" id="PF14312">
    <property type="entry name" value="FG-GAP_2"/>
    <property type="match status" value="1"/>
</dbReference>
<dbReference type="Gene3D" id="2.130.10.130">
    <property type="entry name" value="Integrin alpha, N-terminal"/>
    <property type="match status" value="1"/>
</dbReference>
<keyword evidence="5" id="KW-1185">Reference proteome</keyword>
<organism evidence="4 5">
    <name type="scientific">Cyclotella cryptica</name>
    <dbReference type="NCBI Taxonomy" id="29204"/>
    <lineage>
        <taxon>Eukaryota</taxon>
        <taxon>Sar</taxon>
        <taxon>Stramenopiles</taxon>
        <taxon>Ochrophyta</taxon>
        <taxon>Bacillariophyta</taxon>
        <taxon>Coscinodiscophyceae</taxon>
        <taxon>Thalassiosirophycidae</taxon>
        <taxon>Stephanodiscales</taxon>
        <taxon>Stephanodiscaceae</taxon>
        <taxon>Cyclotella</taxon>
    </lineage>
</organism>
<keyword evidence="1" id="KW-0732">Signal</keyword>
<evidence type="ECO:0000313" key="4">
    <source>
        <dbReference type="EMBL" id="KAL3797156.1"/>
    </source>
</evidence>
<keyword evidence="3" id="KW-0472">Membrane</keyword>
<dbReference type="EMBL" id="JABMIG020000057">
    <property type="protein sequence ID" value="KAL3797156.1"/>
    <property type="molecule type" value="Genomic_DNA"/>
</dbReference>
<keyword evidence="3" id="KW-0812">Transmembrane</keyword>
<dbReference type="InterPro" id="IPR013517">
    <property type="entry name" value="FG-GAP"/>
</dbReference>
<gene>
    <name evidence="4" type="ORF">HJC23_000494</name>
</gene>
<keyword evidence="3" id="KW-1133">Transmembrane helix</keyword>
<dbReference type="InterPro" id="IPR011043">
    <property type="entry name" value="Gal_Oxase/kelch_b-propeller"/>
</dbReference>
<proteinExistence type="predicted"/>
<feature type="region of interest" description="Disordered" evidence="2">
    <location>
        <begin position="99"/>
        <end position="134"/>
    </location>
</feature>
<dbReference type="SUPFAM" id="SSF50965">
    <property type="entry name" value="Galactose oxidase, central domain"/>
    <property type="match status" value="1"/>
</dbReference>
<evidence type="ECO:0000256" key="2">
    <source>
        <dbReference type="SAM" id="MobiDB-lite"/>
    </source>
</evidence>
<comment type="caution">
    <text evidence="4">The sequence shown here is derived from an EMBL/GenBank/DDBJ whole genome shotgun (WGS) entry which is preliminary data.</text>
</comment>
<evidence type="ECO:0000256" key="3">
    <source>
        <dbReference type="SAM" id="Phobius"/>
    </source>
</evidence>
<dbReference type="InterPro" id="IPR028994">
    <property type="entry name" value="Integrin_alpha_N"/>
</dbReference>
<reference evidence="4 5" key="1">
    <citation type="journal article" date="2020" name="G3 (Bethesda)">
        <title>Improved Reference Genome for Cyclotella cryptica CCMP332, a Model for Cell Wall Morphogenesis, Salinity Adaptation, and Lipid Production in Diatoms (Bacillariophyta).</title>
        <authorList>
            <person name="Roberts W.R."/>
            <person name="Downey K.M."/>
            <person name="Ruck E.C."/>
            <person name="Traller J.C."/>
            <person name="Alverson A.J."/>
        </authorList>
    </citation>
    <scope>NUCLEOTIDE SEQUENCE [LARGE SCALE GENOMIC DNA]</scope>
    <source>
        <strain evidence="4 5">CCMP332</strain>
    </source>
</reference>
<name>A0ABD3QBA7_9STRA</name>
<dbReference type="AlphaFoldDB" id="A0ABD3QBA7"/>
<protein>
    <submittedName>
        <fullName evidence="4">Uncharacterized protein</fullName>
    </submittedName>
</protein>
<dbReference type="Proteomes" id="UP001516023">
    <property type="component" value="Unassembled WGS sequence"/>
</dbReference>
<feature type="transmembrane region" description="Helical" evidence="3">
    <location>
        <begin position="277"/>
        <end position="297"/>
    </location>
</feature>